<name>A0A0A2L6R1_PENIT</name>
<proteinExistence type="predicted"/>
<dbReference type="EMBL" id="JQGA01000559">
    <property type="protein sequence ID" value="KGO74893.1"/>
    <property type="molecule type" value="Genomic_DNA"/>
</dbReference>
<protein>
    <submittedName>
        <fullName evidence="1">Uncharacterized protein</fullName>
    </submittedName>
</protein>
<dbReference type="PhylomeDB" id="A0A0A2L6R1"/>
<evidence type="ECO:0000313" key="2">
    <source>
        <dbReference type="Proteomes" id="UP000030104"/>
    </source>
</evidence>
<sequence>METKLGLRVALVPQALSLEAQEAFALPIKVLVHNSADSIATILRCGPPFGSSSWCSWCLRGL</sequence>
<dbReference type="Proteomes" id="UP000030104">
    <property type="component" value="Unassembled WGS sequence"/>
</dbReference>
<dbReference type="HOGENOM" id="CLU_2904897_0_0_1"/>
<accession>A0A0A2L6R1</accession>
<reference evidence="1 2" key="1">
    <citation type="journal article" date="2015" name="Mol. Plant Microbe Interact.">
        <title>Genome, transcriptome, and functional analyses of Penicillium expansum provide new insights into secondary metabolism and pathogenicity.</title>
        <authorList>
            <person name="Ballester A.R."/>
            <person name="Marcet-Houben M."/>
            <person name="Levin E."/>
            <person name="Sela N."/>
            <person name="Selma-Lazaro C."/>
            <person name="Carmona L."/>
            <person name="Wisniewski M."/>
            <person name="Droby S."/>
            <person name="Gonzalez-Candelas L."/>
            <person name="Gabaldon T."/>
        </authorList>
    </citation>
    <scope>NUCLEOTIDE SEQUENCE [LARGE SCALE GENOMIC DNA]</scope>
    <source>
        <strain evidence="1 2">PHI-1</strain>
    </source>
</reference>
<comment type="caution">
    <text evidence="1">The sequence shown here is derived from an EMBL/GenBank/DDBJ whole genome shotgun (WGS) entry which is preliminary data.</text>
</comment>
<organism evidence="1 2">
    <name type="scientific">Penicillium italicum</name>
    <name type="common">Blue mold</name>
    <dbReference type="NCBI Taxonomy" id="40296"/>
    <lineage>
        <taxon>Eukaryota</taxon>
        <taxon>Fungi</taxon>
        <taxon>Dikarya</taxon>
        <taxon>Ascomycota</taxon>
        <taxon>Pezizomycotina</taxon>
        <taxon>Eurotiomycetes</taxon>
        <taxon>Eurotiomycetidae</taxon>
        <taxon>Eurotiales</taxon>
        <taxon>Aspergillaceae</taxon>
        <taxon>Penicillium</taxon>
    </lineage>
</organism>
<keyword evidence="2" id="KW-1185">Reference proteome</keyword>
<gene>
    <name evidence="1" type="ORF">PITC_043940</name>
</gene>
<evidence type="ECO:0000313" key="1">
    <source>
        <dbReference type="EMBL" id="KGO74893.1"/>
    </source>
</evidence>
<dbReference type="AlphaFoldDB" id="A0A0A2L6R1"/>
<dbReference type="OrthoDB" id="4664297at2759"/>